<feature type="transmembrane region" description="Helical" evidence="1">
    <location>
        <begin position="26"/>
        <end position="45"/>
    </location>
</feature>
<reference evidence="2" key="1">
    <citation type="submission" date="2022-05" db="EMBL/GenBank/DDBJ databases">
        <title>Corynebacterium sp. TA-R-1 sp. nov., isolated from human feces.</title>
        <authorList>
            <person name="Shamsuzzaman M."/>
            <person name="Dahal R.H."/>
        </authorList>
    </citation>
    <scope>NUCLEOTIDE SEQUENCE</scope>
    <source>
        <strain evidence="2">TA-R-1</strain>
    </source>
</reference>
<organism evidence="2 3">
    <name type="scientific">Corynebacterium stercoris</name>
    <dbReference type="NCBI Taxonomy" id="2943490"/>
    <lineage>
        <taxon>Bacteria</taxon>
        <taxon>Bacillati</taxon>
        <taxon>Actinomycetota</taxon>
        <taxon>Actinomycetes</taxon>
        <taxon>Mycobacteriales</taxon>
        <taxon>Corynebacteriaceae</taxon>
        <taxon>Corynebacterium</taxon>
    </lineage>
</organism>
<keyword evidence="1" id="KW-1133">Transmembrane helix</keyword>
<dbReference type="EMBL" id="JAMFTQ010000001">
    <property type="protein sequence ID" value="MCP1386896.1"/>
    <property type="molecule type" value="Genomic_DNA"/>
</dbReference>
<accession>A0ABT1FYS1</accession>
<evidence type="ECO:0000256" key="1">
    <source>
        <dbReference type="SAM" id="Phobius"/>
    </source>
</evidence>
<dbReference type="RefSeq" id="WP_253575691.1">
    <property type="nucleotide sequence ID" value="NZ_JAMFTQ010000001.1"/>
</dbReference>
<comment type="caution">
    <text evidence="2">The sequence shown here is derived from an EMBL/GenBank/DDBJ whole genome shotgun (WGS) entry which is preliminary data.</text>
</comment>
<keyword evidence="3" id="KW-1185">Reference proteome</keyword>
<evidence type="ECO:0000313" key="3">
    <source>
        <dbReference type="Proteomes" id="UP001204000"/>
    </source>
</evidence>
<keyword evidence="1" id="KW-0812">Transmembrane</keyword>
<name>A0ABT1FYS1_9CORY</name>
<keyword evidence="1" id="KW-0472">Membrane</keyword>
<dbReference type="Proteomes" id="UP001204000">
    <property type="component" value="Unassembled WGS sequence"/>
</dbReference>
<gene>
    <name evidence="2" type="ORF">M5J20_01600</name>
</gene>
<evidence type="ECO:0000313" key="2">
    <source>
        <dbReference type="EMBL" id="MCP1386896.1"/>
    </source>
</evidence>
<protein>
    <submittedName>
        <fullName evidence="2">Uncharacterized protein</fullName>
    </submittedName>
</protein>
<sequence length="101" mass="11514">MRYLAFILAAVFSSAAIAGVWLDWPLSIRMVSILAAGAFLIWGFYDVYSKQEPEPIVLDDEKKETIKRLKGEGKTHVAVQQVQLWFRNCSQDEAARIVREL</sequence>
<proteinExistence type="predicted"/>